<dbReference type="Gene3D" id="3.40.50.300">
    <property type="entry name" value="P-loop containing nucleotide triphosphate hydrolases"/>
    <property type="match status" value="2"/>
</dbReference>
<dbReference type="InterPro" id="IPR012677">
    <property type="entry name" value="Nucleotide-bd_a/b_plait_sf"/>
</dbReference>
<dbReference type="GO" id="GO:0016787">
    <property type="term" value="F:hydrolase activity"/>
    <property type="evidence" value="ECO:0007669"/>
    <property type="project" value="UniProtKB-KW"/>
</dbReference>
<keyword evidence="1 7" id="KW-0547">Nucleotide-binding</keyword>
<evidence type="ECO:0000259" key="8">
    <source>
        <dbReference type="PROSITE" id="PS51192"/>
    </source>
</evidence>
<sequence length="474" mass="51914">MPINTPENISDNTPENSPELLHFNQLNLPSALLTRLDEIGYQQMTPVQSLSLPVILNNTDAVVRADTGSGKTTAFALTLLAKLEAKSFSPQALVLCPTRELAHQVADEVRKLAKSMLNIKILTLCGGEPSRIQTNSLEHGAHVLVGTPGRVLDHLEQRNVDLSMLTTLVLDEADRMLEMGFQDSLSAIVKHIPKTRQTLLFSATYPKNIAALAEQVTTKARNIEAIQEQAKPQIEQLFYAMNNEDSAQLVMNLLGDHQPENCLVFCNTKNEVKDIFNTLRANKFSVLALHGELEQKDRDQAIIQFSNGSARVLVATDVASRGLDIAELDLVISVNMAHDLDTHTHRIGRTGRAGKKGVAITLIAEKDDYKMRLLEDTFAEPIHVQPAPALSNNTPLKANMSTIQVSGGKKDKLRPGDIVGALTKDNVLSADDIGKIKLESTFGFVAVNSRLAKHALGLINNNKIKGKKFRAKVL</sequence>
<dbReference type="PROSITE" id="PS51195">
    <property type="entry name" value="Q_MOTIF"/>
    <property type="match status" value="1"/>
</dbReference>
<dbReference type="SUPFAM" id="SSF52540">
    <property type="entry name" value="P-loop containing nucleoside triphosphate hydrolases"/>
    <property type="match status" value="1"/>
</dbReference>
<dbReference type="InterPro" id="IPR044742">
    <property type="entry name" value="DEAD/DEAH_RhlB"/>
</dbReference>
<dbReference type="Pfam" id="PF00270">
    <property type="entry name" value="DEAD"/>
    <property type="match status" value="1"/>
</dbReference>
<comment type="similarity">
    <text evidence="5 7">Belongs to the DEAD box helicase family.</text>
</comment>
<comment type="caution">
    <text evidence="11">The sequence shown here is derived from an EMBL/GenBank/DDBJ whole genome shotgun (WGS) entry which is preliminary data.</text>
</comment>
<keyword evidence="4 7" id="KW-0067">ATP-binding</keyword>
<dbReference type="GO" id="GO:0003676">
    <property type="term" value="F:nucleic acid binding"/>
    <property type="evidence" value="ECO:0007669"/>
    <property type="project" value="InterPro"/>
</dbReference>
<dbReference type="RefSeq" id="WP_253620021.1">
    <property type="nucleotide sequence ID" value="NZ_JAMZDE010000008.1"/>
</dbReference>
<dbReference type="GO" id="GO:0003724">
    <property type="term" value="F:RNA helicase activity"/>
    <property type="evidence" value="ECO:0007669"/>
    <property type="project" value="UniProtKB-EC"/>
</dbReference>
<dbReference type="EC" id="3.6.4.13" evidence="11"/>
<dbReference type="PROSITE" id="PS51192">
    <property type="entry name" value="HELICASE_ATP_BIND_1"/>
    <property type="match status" value="1"/>
</dbReference>
<reference evidence="11" key="1">
    <citation type="submission" date="2022-06" db="EMBL/GenBank/DDBJ databases">
        <title>Idiomarina rhizosphaerae M1R2S28.</title>
        <authorList>
            <person name="Sun J.-Q."/>
            <person name="Li L.-F."/>
        </authorList>
    </citation>
    <scope>NUCLEOTIDE SEQUENCE</scope>
    <source>
        <strain evidence="11">M1R2S28</strain>
    </source>
</reference>
<proteinExistence type="inferred from homology"/>
<keyword evidence="2 7" id="KW-0378">Hydrolase</keyword>
<dbReference type="GO" id="GO:0005524">
    <property type="term" value="F:ATP binding"/>
    <property type="evidence" value="ECO:0007669"/>
    <property type="project" value="UniProtKB-KW"/>
</dbReference>
<feature type="domain" description="Helicase ATP-binding" evidence="8">
    <location>
        <begin position="52"/>
        <end position="223"/>
    </location>
</feature>
<evidence type="ECO:0000259" key="9">
    <source>
        <dbReference type="PROSITE" id="PS51194"/>
    </source>
</evidence>
<evidence type="ECO:0000313" key="11">
    <source>
        <dbReference type="EMBL" id="MCP1340157.1"/>
    </source>
</evidence>
<organism evidence="11 12">
    <name type="scientific">Idiomarina rhizosphaerae</name>
    <dbReference type="NCBI Taxonomy" id="2961572"/>
    <lineage>
        <taxon>Bacteria</taxon>
        <taxon>Pseudomonadati</taxon>
        <taxon>Pseudomonadota</taxon>
        <taxon>Gammaproteobacteria</taxon>
        <taxon>Alteromonadales</taxon>
        <taxon>Idiomarinaceae</taxon>
        <taxon>Idiomarina</taxon>
    </lineage>
</organism>
<dbReference type="Proteomes" id="UP001139474">
    <property type="component" value="Unassembled WGS sequence"/>
</dbReference>
<gene>
    <name evidence="11" type="primary">dbpA</name>
    <name evidence="11" type="ORF">NJR55_11225</name>
</gene>
<dbReference type="Pfam" id="PF00271">
    <property type="entry name" value="Helicase_C"/>
    <property type="match status" value="1"/>
</dbReference>
<name>A0A9X2FX46_9GAMM</name>
<dbReference type="InterPro" id="IPR027417">
    <property type="entry name" value="P-loop_NTPase"/>
</dbReference>
<evidence type="ECO:0000256" key="2">
    <source>
        <dbReference type="ARBA" id="ARBA00022801"/>
    </source>
</evidence>
<dbReference type="Gene3D" id="3.30.70.330">
    <property type="match status" value="1"/>
</dbReference>
<evidence type="ECO:0000256" key="4">
    <source>
        <dbReference type="ARBA" id="ARBA00022840"/>
    </source>
</evidence>
<evidence type="ECO:0000256" key="3">
    <source>
        <dbReference type="ARBA" id="ARBA00022806"/>
    </source>
</evidence>
<dbReference type="NCBIfam" id="NF008744">
    <property type="entry name" value="PRK11776.1"/>
    <property type="match status" value="1"/>
</dbReference>
<evidence type="ECO:0000256" key="6">
    <source>
        <dbReference type="PROSITE-ProRule" id="PRU00552"/>
    </source>
</evidence>
<dbReference type="InterPro" id="IPR011545">
    <property type="entry name" value="DEAD/DEAH_box_helicase_dom"/>
</dbReference>
<dbReference type="InterPro" id="IPR014001">
    <property type="entry name" value="Helicase_ATP-bd"/>
</dbReference>
<evidence type="ECO:0000256" key="1">
    <source>
        <dbReference type="ARBA" id="ARBA00022741"/>
    </source>
</evidence>
<keyword evidence="3 7" id="KW-0347">Helicase</keyword>
<feature type="domain" description="Helicase C-terminal" evidence="9">
    <location>
        <begin position="233"/>
        <end position="395"/>
    </location>
</feature>
<evidence type="ECO:0000313" key="12">
    <source>
        <dbReference type="Proteomes" id="UP001139474"/>
    </source>
</evidence>
<dbReference type="CDD" id="cd18787">
    <property type="entry name" value="SF2_C_DEAD"/>
    <property type="match status" value="1"/>
</dbReference>
<keyword evidence="12" id="KW-1185">Reference proteome</keyword>
<dbReference type="GO" id="GO:0005829">
    <property type="term" value="C:cytosol"/>
    <property type="evidence" value="ECO:0007669"/>
    <property type="project" value="TreeGrafter"/>
</dbReference>
<dbReference type="PROSITE" id="PS00039">
    <property type="entry name" value="DEAD_ATP_HELICASE"/>
    <property type="match status" value="1"/>
</dbReference>
<dbReference type="AlphaFoldDB" id="A0A9X2FX46"/>
<evidence type="ECO:0000259" key="10">
    <source>
        <dbReference type="PROSITE" id="PS51195"/>
    </source>
</evidence>
<dbReference type="PANTHER" id="PTHR47959">
    <property type="entry name" value="ATP-DEPENDENT RNA HELICASE RHLE-RELATED"/>
    <property type="match status" value="1"/>
</dbReference>
<accession>A0A9X2FX46</accession>
<feature type="short sequence motif" description="Q motif" evidence="6">
    <location>
        <begin position="21"/>
        <end position="49"/>
    </location>
</feature>
<dbReference type="InterPro" id="IPR000629">
    <property type="entry name" value="RNA-helicase_DEAD-box_CS"/>
</dbReference>
<dbReference type="SMART" id="SM00487">
    <property type="entry name" value="DEXDc"/>
    <property type="match status" value="1"/>
</dbReference>
<dbReference type="SMART" id="SM00490">
    <property type="entry name" value="HELICc"/>
    <property type="match status" value="1"/>
</dbReference>
<dbReference type="PROSITE" id="PS51194">
    <property type="entry name" value="HELICASE_CTER"/>
    <property type="match status" value="1"/>
</dbReference>
<evidence type="ECO:0000256" key="5">
    <source>
        <dbReference type="ARBA" id="ARBA00038437"/>
    </source>
</evidence>
<evidence type="ECO:0000256" key="7">
    <source>
        <dbReference type="RuleBase" id="RU000492"/>
    </source>
</evidence>
<dbReference type="EMBL" id="JAMZDE010000008">
    <property type="protein sequence ID" value="MCP1340157.1"/>
    <property type="molecule type" value="Genomic_DNA"/>
</dbReference>
<dbReference type="InterPro" id="IPR005580">
    <property type="entry name" value="DbpA/CsdA_RNA-bd_dom"/>
</dbReference>
<dbReference type="InterPro" id="IPR050079">
    <property type="entry name" value="DEAD_box_RNA_helicase"/>
</dbReference>
<dbReference type="InterPro" id="IPR014014">
    <property type="entry name" value="RNA_helicase_DEAD_Q_motif"/>
</dbReference>
<dbReference type="Pfam" id="PF03880">
    <property type="entry name" value="DbpA"/>
    <property type="match status" value="1"/>
</dbReference>
<feature type="domain" description="DEAD-box RNA helicase Q" evidence="10">
    <location>
        <begin position="21"/>
        <end position="49"/>
    </location>
</feature>
<dbReference type="CDD" id="cd00268">
    <property type="entry name" value="DEADc"/>
    <property type="match status" value="1"/>
</dbReference>
<protein>
    <submittedName>
        <fullName evidence="11">ATP-dependent RNA helicase DbpA</fullName>
        <ecNumber evidence="11">3.6.4.13</ecNumber>
    </submittedName>
</protein>
<dbReference type="PANTHER" id="PTHR47959:SF1">
    <property type="entry name" value="ATP-DEPENDENT RNA HELICASE DBPA"/>
    <property type="match status" value="1"/>
</dbReference>
<dbReference type="InterPro" id="IPR001650">
    <property type="entry name" value="Helicase_C-like"/>
</dbReference>